<organism evidence="4 5">
    <name type="scientific">Mycobacterium saskatchewanense</name>
    <dbReference type="NCBI Taxonomy" id="220927"/>
    <lineage>
        <taxon>Bacteria</taxon>
        <taxon>Bacillati</taxon>
        <taxon>Actinomycetota</taxon>
        <taxon>Actinomycetes</taxon>
        <taxon>Mycobacteriales</taxon>
        <taxon>Mycobacteriaceae</taxon>
        <taxon>Mycobacterium</taxon>
        <taxon>Mycobacterium simiae complex</taxon>
    </lineage>
</organism>
<evidence type="ECO:0000313" key="4">
    <source>
        <dbReference type="EMBL" id="ORW68008.1"/>
    </source>
</evidence>
<dbReference type="Proteomes" id="UP000193387">
    <property type="component" value="Unassembled WGS sequence"/>
</dbReference>
<dbReference type="InterPro" id="IPR005561">
    <property type="entry name" value="ANTAR"/>
</dbReference>
<keyword evidence="5" id="KW-1185">Reference proteome</keyword>
<dbReference type="InterPro" id="IPR029016">
    <property type="entry name" value="GAF-like_dom_sf"/>
</dbReference>
<accession>A0AAJ3TTF2</accession>
<gene>
    <name evidence="4" type="ORF">AWC23_21435</name>
</gene>
<dbReference type="EMBL" id="LQPR01000055">
    <property type="protein sequence ID" value="ORW68008.1"/>
    <property type="molecule type" value="Genomic_DNA"/>
</dbReference>
<comment type="caution">
    <text evidence="4">The sequence shown here is derived from an EMBL/GenBank/DDBJ whole genome shotgun (WGS) entry which is preliminary data.</text>
</comment>
<evidence type="ECO:0000313" key="5">
    <source>
        <dbReference type="Proteomes" id="UP000193387"/>
    </source>
</evidence>
<name>A0AAJ3TTF2_9MYCO</name>
<feature type="domain" description="ANTAR" evidence="3">
    <location>
        <begin position="155"/>
        <end position="216"/>
    </location>
</feature>
<keyword evidence="2" id="KW-0804">Transcription</keyword>
<dbReference type="AlphaFoldDB" id="A0AAJ3TTF2"/>
<reference evidence="4 5" key="1">
    <citation type="submission" date="2016-01" db="EMBL/GenBank/DDBJ databases">
        <title>The new phylogeny of the genus Mycobacterium.</title>
        <authorList>
            <person name="Tarcisio F."/>
            <person name="Conor M."/>
            <person name="Antonella G."/>
            <person name="Elisabetta G."/>
            <person name="Giulia F.S."/>
            <person name="Sara T."/>
            <person name="Anna F."/>
            <person name="Clotilde B."/>
            <person name="Roberto B."/>
            <person name="Veronica D.S."/>
            <person name="Fabio R."/>
            <person name="Monica P."/>
            <person name="Olivier J."/>
            <person name="Enrico T."/>
            <person name="Nicola S."/>
        </authorList>
    </citation>
    <scope>NUCLEOTIDE SEQUENCE [LARGE SCALE GENOMIC DNA]</scope>
    <source>
        <strain evidence="4 5">DSM 44616</strain>
    </source>
</reference>
<dbReference type="Gene3D" id="1.10.10.10">
    <property type="entry name" value="Winged helix-like DNA-binding domain superfamily/Winged helix DNA-binding domain"/>
    <property type="match status" value="1"/>
</dbReference>
<evidence type="ECO:0000259" key="3">
    <source>
        <dbReference type="PROSITE" id="PS50921"/>
    </source>
</evidence>
<dbReference type="PROSITE" id="PS50921">
    <property type="entry name" value="ANTAR"/>
    <property type="match status" value="1"/>
</dbReference>
<sequence length="228" mass="24023">MLAERDKSFLSPRHACLACVEALGVSGAALMVTRDSASLEPAYVSDARVSEVERLQATLGEGPGSDALGSGRPMLVGDLAAPMSLQRWPEFAAEAARLGVCGMYSLPLALGALQVGVLDLFNDIPGHLGQTELRDALIYADTALLLLLDARSGVASSLDAEHANEFGPVLWHAQVHQAAGMIASDLDTSAFDALVRLRAHALDHGNRLTDVARAVIEGRLRFAPDCTA</sequence>
<keyword evidence="1" id="KW-0805">Transcription regulation</keyword>
<dbReference type="Gene3D" id="3.30.450.40">
    <property type="match status" value="1"/>
</dbReference>
<evidence type="ECO:0000256" key="1">
    <source>
        <dbReference type="ARBA" id="ARBA00023015"/>
    </source>
</evidence>
<proteinExistence type="predicted"/>
<evidence type="ECO:0000256" key="2">
    <source>
        <dbReference type="ARBA" id="ARBA00023163"/>
    </source>
</evidence>
<protein>
    <recommendedName>
        <fullName evidence="3">ANTAR domain-containing protein</fullName>
    </recommendedName>
</protein>
<dbReference type="SUPFAM" id="SSF55781">
    <property type="entry name" value="GAF domain-like"/>
    <property type="match status" value="1"/>
</dbReference>
<dbReference type="InterPro" id="IPR036388">
    <property type="entry name" value="WH-like_DNA-bd_sf"/>
</dbReference>
<dbReference type="GO" id="GO:0003723">
    <property type="term" value="F:RNA binding"/>
    <property type="evidence" value="ECO:0007669"/>
    <property type="project" value="InterPro"/>
</dbReference>
<dbReference type="SMART" id="SM01012">
    <property type="entry name" value="ANTAR"/>
    <property type="match status" value="1"/>
</dbReference>